<keyword evidence="2" id="KW-1185">Reference proteome</keyword>
<accession>A0A073KND0</accession>
<comment type="caution">
    <text evidence="1">The sequence shown here is derived from an EMBL/GenBank/DDBJ whole genome shotgun (WGS) entry which is preliminary data.</text>
</comment>
<reference evidence="1 2" key="1">
    <citation type="submission" date="2014-06" db="EMBL/GenBank/DDBJ databases">
        <title>Draft genome sequence of Bacillus gaemokensis JCM 15801 (MCCC 1A00707).</title>
        <authorList>
            <person name="Lai Q."/>
            <person name="Liu Y."/>
            <person name="Shao Z."/>
        </authorList>
    </citation>
    <scope>NUCLEOTIDE SEQUENCE [LARGE SCALE GENOMIC DNA]</scope>
    <source>
        <strain evidence="1 2">JCM 15801</strain>
    </source>
</reference>
<dbReference type="Proteomes" id="UP000027778">
    <property type="component" value="Unassembled WGS sequence"/>
</dbReference>
<organism evidence="1 2">
    <name type="scientific">Bacillus gaemokensis</name>
    <dbReference type="NCBI Taxonomy" id="574375"/>
    <lineage>
        <taxon>Bacteria</taxon>
        <taxon>Bacillati</taxon>
        <taxon>Bacillota</taxon>
        <taxon>Bacilli</taxon>
        <taxon>Bacillales</taxon>
        <taxon>Bacillaceae</taxon>
        <taxon>Bacillus</taxon>
        <taxon>Bacillus cereus group</taxon>
    </lineage>
</organism>
<proteinExistence type="predicted"/>
<dbReference type="EMBL" id="JOTM01000011">
    <property type="protein sequence ID" value="KEK23883.1"/>
    <property type="molecule type" value="Genomic_DNA"/>
</dbReference>
<gene>
    <name evidence="1" type="ORF">BAGA_05425</name>
</gene>
<evidence type="ECO:0000313" key="2">
    <source>
        <dbReference type="Proteomes" id="UP000027778"/>
    </source>
</evidence>
<dbReference type="STRING" id="574375.AZF08_20460"/>
<dbReference type="AlphaFoldDB" id="A0A073KND0"/>
<name>A0A073KND0_9BACI</name>
<sequence>MKIICVDNFDRDTHDDKLVCESIDKYYGEVVVNSLNDKLSGEHSDSYFKLVEDDYKLYKYEW</sequence>
<evidence type="ECO:0000313" key="1">
    <source>
        <dbReference type="EMBL" id="KEK23883.1"/>
    </source>
</evidence>
<protein>
    <submittedName>
        <fullName evidence="1">Uncharacterized protein</fullName>
    </submittedName>
</protein>